<dbReference type="SUPFAM" id="SSF52266">
    <property type="entry name" value="SGNH hydrolase"/>
    <property type="match status" value="1"/>
</dbReference>
<protein>
    <recommendedName>
        <fullName evidence="2">SGNH hydrolase-type esterase domain-containing protein</fullName>
    </recommendedName>
</protein>
<feature type="transmembrane region" description="Helical" evidence="1">
    <location>
        <begin position="216"/>
        <end position="243"/>
    </location>
</feature>
<name>A0A9D4RCJ8_DREPO</name>
<keyword evidence="1" id="KW-1133">Transmembrane helix</keyword>
<reference evidence="3" key="2">
    <citation type="submission" date="2020-11" db="EMBL/GenBank/DDBJ databases">
        <authorList>
            <person name="McCartney M.A."/>
            <person name="Auch B."/>
            <person name="Kono T."/>
            <person name="Mallez S."/>
            <person name="Becker A."/>
            <person name="Gohl D.M."/>
            <person name="Silverstein K.A.T."/>
            <person name="Koren S."/>
            <person name="Bechman K.B."/>
            <person name="Herman A."/>
            <person name="Abrahante J.E."/>
            <person name="Garbe J."/>
        </authorList>
    </citation>
    <scope>NUCLEOTIDE SEQUENCE</scope>
    <source>
        <strain evidence="3">Duluth1</strain>
        <tissue evidence="3">Whole animal</tissue>
    </source>
</reference>
<feature type="domain" description="SGNH hydrolase-type esterase" evidence="2">
    <location>
        <begin position="56"/>
        <end position="206"/>
    </location>
</feature>
<dbReference type="Pfam" id="PF13472">
    <property type="entry name" value="Lipase_GDSL_2"/>
    <property type="match status" value="1"/>
</dbReference>
<comment type="caution">
    <text evidence="3">The sequence shown here is derived from an EMBL/GenBank/DDBJ whole genome shotgun (WGS) entry which is preliminary data.</text>
</comment>
<dbReference type="InterPro" id="IPR013830">
    <property type="entry name" value="SGNH_hydro"/>
</dbReference>
<feature type="transmembrane region" description="Helical" evidence="1">
    <location>
        <begin position="249"/>
        <end position="270"/>
    </location>
</feature>
<reference evidence="3" key="1">
    <citation type="journal article" date="2019" name="bioRxiv">
        <title>The Genome of the Zebra Mussel, Dreissena polymorpha: A Resource for Invasive Species Research.</title>
        <authorList>
            <person name="McCartney M.A."/>
            <person name="Auch B."/>
            <person name="Kono T."/>
            <person name="Mallez S."/>
            <person name="Zhang Y."/>
            <person name="Obille A."/>
            <person name="Becker A."/>
            <person name="Abrahante J.E."/>
            <person name="Garbe J."/>
            <person name="Badalamenti J.P."/>
            <person name="Herman A."/>
            <person name="Mangelson H."/>
            <person name="Liachko I."/>
            <person name="Sullivan S."/>
            <person name="Sone E.D."/>
            <person name="Koren S."/>
            <person name="Silverstein K.A.T."/>
            <person name="Beckman K.B."/>
            <person name="Gohl D.M."/>
        </authorList>
    </citation>
    <scope>NUCLEOTIDE SEQUENCE</scope>
    <source>
        <strain evidence="3">Duluth1</strain>
        <tissue evidence="3">Whole animal</tissue>
    </source>
</reference>
<proteinExistence type="predicted"/>
<evidence type="ECO:0000259" key="2">
    <source>
        <dbReference type="Pfam" id="PF13472"/>
    </source>
</evidence>
<dbReference type="Proteomes" id="UP000828390">
    <property type="component" value="Unassembled WGS sequence"/>
</dbReference>
<keyword evidence="4" id="KW-1185">Reference proteome</keyword>
<gene>
    <name evidence="3" type="ORF">DPMN_024671</name>
</gene>
<dbReference type="InterPro" id="IPR036514">
    <property type="entry name" value="SGNH_hydro_sf"/>
</dbReference>
<dbReference type="AlphaFoldDB" id="A0A9D4RCJ8"/>
<organism evidence="3 4">
    <name type="scientific">Dreissena polymorpha</name>
    <name type="common">Zebra mussel</name>
    <name type="synonym">Mytilus polymorpha</name>
    <dbReference type="NCBI Taxonomy" id="45954"/>
    <lineage>
        <taxon>Eukaryota</taxon>
        <taxon>Metazoa</taxon>
        <taxon>Spiralia</taxon>
        <taxon>Lophotrochozoa</taxon>
        <taxon>Mollusca</taxon>
        <taxon>Bivalvia</taxon>
        <taxon>Autobranchia</taxon>
        <taxon>Heteroconchia</taxon>
        <taxon>Euheterodonta</taxon>
        <taxon>Imparidentia</taxon>
        <taxon>Neoheterodontei</taxon>
        <taxon>Myida</taxon>
        <taxon>Dreissenoidea</taxon>
        <taxon>Dreissenidae</taxon>
        <taxon>Dreissena</taxon>
    </lineage>
</organism>
<evidence type="ECO:0000313" key="4">
    <source>
        <dbReference type="Proteomes" id="UP000828390"/>
    </source>
</evidence>
<keyword evidence="1" id="KW-0812">Transmembrane</keyword>
<dbReference type="EMBL" id="JAIWYP010000002">
    <property type="protein sequence ID" value="KAH3861737.1"/>
    <property type="molecule type" value="Genomic_DNA"/>
</dbReference>
<sequence length="279" mass="31372">MAWCTQTKEFRNKEHSLPVKMAVVKGLKVKLFGHSFVKRLKDYIQNDSSQRHDLNLQGNALVQYSGFPGAPVKVLRRHLEIVSDFSPDILVLIIGTIDIYNSDVTPESVARDIENLIDTLLFVIGVGKVIVLQVLHRQVPLSHTRYPVDVDWFNARVDDLNSHLIEMLNGTGHGRSYLWRMKGFWSPASKQQNFADDGCHLSSAGQLRLITNVRAAVVAALKGSICLSLGGGSLLAVFCLPVMYIRENIYNMFALIMYNVIMYLSVFGIYNKCPVFIQT</sequence>
<accession>A0A9D4RCJ8</accession>
<evidence type="ECO:0000256" key="1">
    <source>
        <dbReference type="SAM" id="Phobius"/>
    </source>
</evidence>
<keyword evidence="1" id="KW-0472">Membrane</keyword>
<evidence type="ECO:0000313" key="3">
    <source>
        <dbReference type="EMBL" id="KAH3861737.1"/>
    </source>
</evidence>
<dbReference type="Gene3D" id="3.40.50.1110">
    <property type="entry name" value="SGNH hydrolase"/>
    <property type="match status" value="1"/>
</dbReference>